<comment type="caution">
    <text evidence="2">The sequence shown here is derived from an EMBL/GenBank/DDBJ whole genome shotgun (WGS) entry which is preliminary data.</text>
</comment>
<name>A0A8H5H0E4_9AGAR</name>
<dbReference type="AlphaFoldDB" id="A0A8H5H0E4"/>
<evidence type="ECO:0000256" key="1">
    <source>
        <dbReference type="SAM" id="MobiDB-lite"/>
    </source>
</evidence>
<gene>
    <name evidence="2" type="ORF">D9758_004528</name>
</gene>
<proteinExistence type="predicted"/>
<feature type="compositionally biased region" description="Pro residues" evidence="1">
    <location>
        <begin position="122"/>
        <end position="131"/>
    </location>
</feature>
<dbReference type="OrthoDB" id="1434354at2759"/>
<dbReference type="EMBL" id="JAACJM010000002">
    <property type="protein sequence ID" value="KAF5374367.1"/>
    <property type="molecule type" value="Genomic_DNA"/>
</dbReference>
<sequence>MLLKLLLHVLLHRHRRQIQGICSGREMDRRYEVLEVFEGKEVQKVNGTLMDNEKWTVEFGVEEILRTFDFEVDKYHPQFYHKTDKAVPSTLNASASLTSNPHTPAQPKTANSNALSTNTKPSSPPVSPSPLPTYHLRPLQCLSLHSHP</sequence>
<protein>
    <submittedName>
        <fullName evidence="2">Uncharacterized protein</fullName>
    </submittedName>
</protein>
<feature type="compositionally biased region" description="Polar residues" evidence="1">
    <location>
        <begin position="91"/>
        <end position="120"/>
    </location>
</feature>
<reference evidence="2 3" key="1">
    <citation type="journal article" date="2020" name="ISME J.">
        <title>Uncovering the hidden diversity of litter-decomposition mechanisms in mushroom-forming fungi.</title>
        <authorList>
            <person name="Floudas D."/>
            <person name="Bentzer J."/>
            <person name="Ahren D."/>
            <person name="Johansson T."/>
            <person name="Persson P."/>
            <person name="Tunlid A."/>
        </authorList>
    </citation>
    <scope>NUCLEOTIDE SEQUENCE [LARGE SCALE GENOMIC DNA]</scope>
    <source>
        <strain evidence="2 3">CBS 291.85</strain>
    </source>
</reference>
<dbReference type="Proteomes" id="UP000559256">
    <property type="component" value="Unassembled WGS sequence"/>
</dbReference>
<feature type="region of interest" description="Disordered" evidence="1">
    <location>
        <begin position="91"/>
        <end position="134"/>
    </location>
</feature>
<keyword evidence="3" id="KW-1185">Reference proteome</keyword>
<organism evidence="2 3">
    <name type="scientific">Tetrapyrgos nigripes</name>
    <dbReference type="NCBI Taxonomy" id="182062"/>
    <lineage>
        <taxon>Eukaryota</taxon>
        <taxon>Fungi</taxon>
        <taxon>Dikarya</taxon>
        <taxon>Basidiomycota</taxon>
        <taxon>Agaricomycotina</taxon>
        <taxon>Agaricomycetes</taxon>
        <taxon>Agaricomycetidae</taxon>
        <taxon>Agaricales</taxon>
        <taxon>Marasmiineae</taxon>
        <taxon>Marasmiaceae</taxon>
        <taxon>Tetrapyrgos</taxon>
    </lineage>
</organism>
<accession>A0A8H5H0E4</accession>
<evidence type="ECO:0000313" key="3">
    <source>
        <dbReference type="Proteomes" id="UP000559256"/>
    </source>
</evidence>
<evidence type="ECO:0000313" key="2">
    <source>
        <dbReference type="EMBL" id="KAF5374367.1"/>
    </source>
</evidence>